<gene>
    <name evidence="1" type="ORF">ECRASSUSDP1_LOCUS25164</name>
</gene>
<name>A0AAD1Y499_EUPCR</name>
<sequence length="117" mass="12971">MKFEPRKFSFDPKDKKLYLSSKNSPEPASKPKFFCEGKLVASDDTSSAYSPGCFSEGSSPLAYLKSVIDSEQDSYAEEVSLDIDEVNSKSARNDEEMAVEVSCDSKMGPIFALFQQE</sequence>
<evidence type="ECO:0000313" key="1">
    <source>
        <dbReference type="EMBL" id="CAI2383656.1"/>
    </source>
</evidence>
<evidence type="ECO:0000313" key="2">
    <source>
        <dbReference type="Proteomes" id="UP001295684"/>
    </source>
</evidence>
<organism evidence="1 2">
    <name type="scientific">Euplotes crassus</name>
    <dbReference type="NCBI Taxonomy" id="5936"/>
    <lineage>
        <taxon>Eukaryota</taxon>
        <taxon>Sar</taxon>
        <taxon>Alveolata</taxon>
        <taxon>Ciliophora</taxon>
        <taxon>Intramacronucleata</taxon>
        <taxon>Spirotrichea</taxon>
        <taxon>Hypotrichia</taxon>
        <taxon>Euplotida</taxon>
        <taxon>Euplotidae</taxon>
        <taxon>Moneuplotes</taxon>
    </lineage>
</organism>
<keyword evidence="2" id="KW-1185">Reference proteome</keyword>
<proteinExistence type="predicted"/>
<reference evidence="1" key="1">
    <citation type="submission" date="2023-07" db="EMBL/GenBank/DDBJ databases">
        <authorList>
            <consortium name="AG Swart"/>
            <person name="Singh M."/>
            <person name="Singh A."/>
            <person name="Seah K."/>
            <person name="Emmerich C."/>
        </authorList>
    </citation>
    <scope>NUCLEOTIDE SEQUENCE</scope>
    <source>
        <strain evidence="1">DP1</strain>
    </source>
</reference>
<dbReference type="AlphaFoldDB" id="A0AAD1Y499"/>
<dbReference type="Proteomes" id="UP001295684">
    <property type="component" value="Unassembled WGS sequence"/>
</dbReference>
<dbReference type="EMBL" id="CAMPGE010025952">
    <property type="protein sequence ID" value="CAI2383656.1"/>
    <property type="molecule type" value="Genomic_DNA"/>
</dbReference>
<accession>A0AAD1Y499</accession>
<protein>
    <submittedName>
        <fullName evidence="1">Uncharacterized protein</fullName>
    </submittedName>
</protein>
<comment type="caution">
    <text evidence="1">The sequence shown here is derived from an EMBL/GenBank/DDBJ whole genome shotgun (WGS) entry which is preliminary data.</text>
</comment>